<dbReference type="PATRIC" id="fig|423211.3.peg.1814"/>
<sequence length="162" mass="18987">MSNWYNRAIKKEGAMKVRIEFDDSLDQVEVVIRTSQLGPEIEQIQQALQQVSRPSLVFYKGSSEYFLSLGDILFFETDGTKIFAHTGDDAYEVKMKLYELEEHLPIYFCRVAKSTIVNSKLVYSLNKSFSGTSRISFYKTHKEVHVSRHYYHLLKEKLQEMR</sequence>
<dbReference type="Gene3D" id="2.40.50.1020">
    <property type="entry name" value="LytTr DNA-binding domain"/>
    <property type="match status" value="1"/>
</dbReference>
<dbReference type="EMBL" id="CP000837">
    <property type="protein sequence ID" value="ADE32298.1"/>
    <property type="molecule type" value="Genomic_DNA"/>
</dbReference>
<evidence type="ECO:0000259" key="1">
    <source>
        <dbReference type="PROSITE" id="PS50930"/>
    </source>
</evidence>
<dbReference type="GO" id="GO:0000156">
    <property type="term" value="F:phosphorelay response regulator activity"/>
    <property type="evidence" value="ECO:0007669"/>
    <property type="project" value="InterPro"/>
</dbReference>
<gene>
    <name evidence="2" type="ordered locus">SSGZ1_1842</name>
</gene>
<organism evidence="2 3">
    <name type="scientific">Streptococcus suis (strain GZ1)</name>
    <dbReference type="NCBI Taxonomy" id="423211"/>
    <lineage>
        <taxon>Bacteria</taxon>
        <taxon>Bacillati</taxon>
        <taxon>Bacillota</taxon>
        <taxon>Bacilli</taxon>
        <taxon>Lactobacillales</taxon>
        <taxon>Streptococcaceae</taxon>
        <taxon>Streptococcus</taxon>
    </lineage>
</organism>
<dbReference type="InterPro" id="IPR007492">
    <property type="entry name" value="LytTR_DNA-bd_dom"/>
</dbReference>
<name>D5AEQ5_STRGZ</name>
<dbReference type="KEGG" id="ssw:SSGZ1_1842"/>
<dbReference type="Proteomes" id="UP000002359">
    <property type="component" value="Chromosome"/>
</dbReference>
<dbReference type="Pfam" id="PF04397">
    <property type="entry name" value="LytTR"/>
    <property type="match status" value="1"/>
</dbReference>
<dbReference type="PROSITE" id="PS50930">
    <property type="entry name" value="HTH_LYTTR"/>
    <property type="match status" value="1"/>
</dbReference>
<dbReference type="PANTHER" id="PTHR37299">
    <property type="entry name" value="TRANSCRIPTIONAL REGULATOR-RELATED"/>
    <property type="match status" value="1"/>
</dbReference>
<dbReference type="GO" id="GO:0003677">
    <property type="term" value="F:DNA binding"/>
    <property type="evidence" value="ECO:0007669"/>
    <property type="project" value="InterPro"/>
</dbReference>
<evidence type="ECO:0000313" key="2">
    <source>
        <dbReference type="EMBL" id="ADE32298.1"/>
    </source>
</evidence>
<dbReference type="HOGENOM" id="CLU_106729_1_0_9"/>
<reference evidence="2 3" key="1">
    <citation type="journal article" date="2009" name="J. Infect. Dis.">
        <title>Clinical, experimental, and genomic differences between intermediately pathogenic, highly pathogenic, and epidemic Streptococcus suis.</title>
        <authorList>
            <person name="Ye C."/>
            <person name="Zheng H."/>
            <person name="Zhang J."/>
            <person name="Jing H."/>
            <person name="Wang L."/>
            <person name="Xiong Y."/>
            <person name="Wang W."/>
            <person name="Zhou Z."/>
            <person name="Sun Q."/>
            <person name="Luo X."/>
            <person name="Du H."/>
            <person name="Gottschalk M."/>
            <person name="Xu J."/>
        </authorList>
    </citation>
    <scope>NUCLEOTIDE SEQUENCE [LARGE SCALE GENOMIC DNA]</scope>
    <source>
        <strain evidence="2 3">GZ1</strain>
    </source>
</reference>
<dbReference type="AlphaFoldDB" id="D5AEQ5"/>
<proteinExistence type="predicted"/>
<dbReference type="InterPro" id="IPR046947">
    <property type="entry name" value="LytR-like"/>
</dbReference>
<feature type="domain" description="HTH LytTR-type" evidence="1">
    <location>
        <begin position="56"/>
        <end position="160"/>
    </location>
</feature>
<evidence type="ECO:0000313" key="3">
    <source>
        <dbReference type="Proteomes" id="UP000002359"/>
    </source>
</evidence>
<protein>
    <submittedName>
        <fullName evidence="2">Response regulator</fullName>
    </submittedName>
</protein>
<dbReference type="SMART" id="SM00850">
    <property type="entry name" value="LytTR"/>
    <property type="match status" value="1"/>
</dbReference>
<accession>D5AEQ5</accession>
<dbReference type="PANTHER" id="PTHR37299:SF4">
    <property type="entry name" value="TRANSCRIPTIONAL REGULATOR"/>
    <property type="match status" value="1"/>
</dbReference>